<protein>
    <recommendedName>
        <fullName evidence="5">MMS19 nucleotide excision repair protein</fullName>
    </recommendedName>
</protein>
<dbReference type="Gene3D" id="1.25.10.10">
    <property type="entry name" value="Leucine-rich Repeat Variant"/>
    <property type="match status" value="1"/>
</dbReference>
<dbReference type="InterPro" id="IPR029240">
    <property type="entry name" value="MMS19_N"/>
</dbReference>
<accession>A0A165NTW7</accession>
<keyword evidence="4 5" id="KW-0539">Nucleus</keyword>
<sequence>MESLQRVVRTWIASEQEEEVDTAVSEIGSGNATLLDVVKALGEYLTSEEDELRTKGVEFLSLVIGKCPPEKLSRQSVRVLVSFYCGKLEDTETIIPALKGLVSLTCMPAFASTDAIEVMNGLVKHVRMKALVQSQRFMVYKIIDTLMAKHRDALKSMGKDFLSGYISLAEGEKDPRNLLLAFAIDRILLLEFDISAYIEDLFNITFCYFPITFRPPPDDPYGITTDDLKNALSACLNATPLFGPVAIPLFLEKLTAGTPVTKRDTLKGLDSCLPVYGASVARTHARKLWNSLKLEIFQPTDSTTEQAALHTTQVLIRTIYSTQTGEEQANDDIQGLAKDACEECIQILREPEKSQAKPAIKVMCAFMATTPSVARFTLSQVTPHLVKLFLNPDELPNRAPTLRLLADVISAARDSMPNDPETLPAEEDIPLAPYKDEVLGVLTVGLTAGSSAQPALDGLKALVTTRALLADDELGFVVHKVNELLQDGQEENEDISDSALDLLTTISASAPCHVAETTLPLLFSSLPDRAPPRDAQAARLKYWRTLASLTKLCTQPDLFETLVVRLLTKLDLVCVPPNVEDGDMEPGAAYAHSLLRTVVDVLRTKVESGHADVIKYVDRLVPRLYNLFIYSTLMSNGTYMVATDPRLVSVAAQVITLVVQMLSAQRQETFVGALFAAYIQGDVKQLAEGHRKIPSDKKFDPFDVDVSPLQKNLLSLFAAAIVALHKEVALPVPDEAAFLDMLLHWTVTVADNALQKDAAVHTISSILNKRTDWLSTFLTDKLDVFWTNQIASDAQPSEKRRQAISTWTWITKALLVRGDPRAADHVDRLFQLFGNDEISWDAARAVGGVVATDKILTKKNHAVVKFLYAQKYCSSVLPRIIDGAKSSEDADPKQQNAYLVALTSIIKSVPKTVYAHQMPTLMPLLLRGLDLPDFEIRASVIDTLLATAEGSSSSKTKENNIVAEHASSLVSTMLKNSMVRDMPSVRVRTSALRFLAVLPDVVRYDVLHPQKAVVIREIGKVLDDPKKTVRKEAVEARTNWFKFSG</sequence>
<organism evidence="8 9">
    <name type="scientific">Daedalea quercina L-15889</name>
    <dbReference type="NCBI Taxonomy" id="1314783"/>
    <lineage>
        <taxon>Eukaryota</taxon>
        <taxon>Fungi</taxon>
        <taxon>Dikarya</taxon>
        <taxon>Basidiomycota</taxon>
        <taxon>Agaricomycotina</taxon>
        <taxon>Agaricomycetes</taxon>
        <taxon>Polyporales</taxon>
        <taxon>Fomitopsis</taxon>
    </lineage>
</organism>
<feature type="domain" description="MMS19 C-terminal" evidence="6">
    <location>
        <begin position="545"/>
        <end position="999"/>
    </location>
</feature>
<evidence type="ECO:0000313" key="8">
    <source>
        <dbReference type="EMBL" id="KZT67370.1"/>
    </source>
</evidence>
<dbReference type="GO" id="GO:0005634">
    <property type="term" value="C:nucleus"/>
    <property type="evidence" value="ECO:0007669"/>
    <property type="project" value="UniProtKB-SubCell"/>
</dbReference>
<keyword evidence="3" id="KW-0677">Repeat</keyword>
<evidence type="ECO:0000259" key="6">
    <source>
        <dbReference type="Pfam" id="PF12460"/>
    </source>
</evidence>
<dbReference type="GO" id="GO:0051604">
    <property type="term" value="P:protein maturation"/>
    <property type="evidence" value="ECO:0007669"/>
    <property type="project" value="UniProtKB-UniRule"/>
</dbReference>
<evidence type="ECO:0000259" key="7">
    <source>
        <dbReference type="Pfam" id="PF14500"/>
    </source>
</evidence>
<evidence type="ECO:0000256" key="3">
    <source>
        <dbReference type="ARBA" id="ARBA00022737"/>
    </source>
</evidence>
<dbReference type="InterPro" id="IPR039920">
    <property type="entry name" value="MMS19"/>
</dbReference>
<feature type="domain" description="MMS19 N-terminal" evidence="7">
    <location>
        <begin position="38"/>
        <end position="298"/>
    </location>
</feature>
<dbReference type="OrthoDB" id="342900at2759"/>
<dbReference type="AlphaFoldDB" id="A0A165NTW7"/>
<reference evidence="8 9" key="1">
    <citation type="journal article" date="2016" name="Mol. Biol. Evol.">
        <title>Comparative Genomics of Early-Diverging Mushroom-Forming Fungi Provides Insights into the Origins of Lignocellulose Decay Capabilities.</title>
        <authorList>
            <person name="Nagy L.G."/>
            <person name="Riley R."/>
            <person name="Tritt A."/>
            <person name="Adam C."/>
            <person name="Daum C."/>
            <person name="Floudas D."/>
            <person name="Sun H."/>
            <person name="Yadav J.S."/>
            <person name="Pangilinan J."/>
            <person name="Larsson K.H."/>
            <person name="Matsuura K."/>
            <person name="Barry K."/>
            <person name="Labutti K."/>
            <person name="Kuo R."/>
            <person name="Ohm R.A."/>
            <person name="Bhattacharya S.S."/>
            <person name="Shirouzu T."/>
            <person name="Yoshinaga Y."/>
            <person name="Martin F.M."/>
            <person name="Grigoriev I.V."/>
            <person name="Hibbett D.S."/>
        </authorList>
    </citation>
    <scope>NUCLEOTIDE SEQUENCE [LARGE SCALE GENOMIC DNA]</scope>
    <source>
        <strain evidence="8 9">L-15889</strain>
    </source>
</reference>
<keyword evidence="9" id="KW-1185">Reference proteome</keyword>
<evidence type="ECO:0000256" key="1">
    <source>
        <dbReference type="ARBA" id="ARBA00004123"/>
    </source>
</evidence>
<dbReference type="PANTHER" id="PTHR12891:SF0">
    <property type="entry name" value="MMS19 NUCLEOTIDE EXCISION REPAIR PROTEIN HOMOLOG"/>
    <property type="match status" value="1"/>
</dbReference>
<dbReference type="Proteomes" id="UP000076727">
    <property type="component" value="Unassembled WGS sequence"/>
</dbReference>
<dbReference type="Pfam" id="PF12460">
    <property type="entry name" value="MMS19_C"/>
    <property type="match status" value="1"/>
</dbReference>
<comment type="function">
    <text evidence="5">Key component of the cytosolic iron-sulfur protein assembly (CIA) complex, a multiprotein complex that mediates the incorporation of iron-sulfur cluster into apoproteins specifically involved in DNA metabolism and genomic integrity. In the CIA complex, MMS19 acts as an adapter between early-acting CIA components and a subset of cellular target iron-sulfur proteins.</text>
</comment>
<dbReference type="GO" id="GO:0097361">
    <property type="term" value="C:cytosolic [4Fe-4S] assembly targeting complex"/>
    <property type="evidence" value="ECO:0007669"/>
    <property type="project" value="UniProtKB-UniRule"/>
</dbReference>
<dbReference type="PANTHER" id="PTHR12891">
    <property type="entry name" value="DNA REPAIR/TRANSCRIPTION PROTEIN MET18/MMS19"/>
    <property type="match status" value="1"/>
</dbReference>
<proteinExistence type="inferred from homology"/>
<comment type="similarity">
    <text evidence="2 5">Belongs to the MET18/MMS19 family.</text>
</comment>
<evidence type="ECO:0000256" key="4">
    <source>
        <dbReference type="ARBA" id="ARBA00023242"/>
    </source>
</evidence>
<dbReference type="GO" id="GO:0016226">
    <property type="term" value="P:iron-sulfur cluster assembly"/>
    <property type="evidence" value="ECO:0007669"/>
    <property type="project" value="UniProtKB-UniRule"/>
</dbReference>
<evidence type="ECO:0000313" key="9">
    <source>
        <dbReference type="Proteomes" id="UP000076727"/>
    </source>
</evidence>
<dbReference type="STRING" id="1314783.A0A165NTW7"/>
<evidence type="ECO:0000256" key="5">
    <source>
        <dbReference type="RuleBase" id="RU367072"/>
    </source>
</evidence>
<dbReference type="Pfam" id="PF14500">
    <property type="entry name" value="MMS19_N"/>
    <property type="match status" value="1"/>
</dbReference>
<name>A0A165NTW7_9APHY</name>
<gene>
    <name evidence="8" type="ORF">DAEQUDRAFT_812917</name>
</gene>
<comment type="subcellular location">
    <subcellularLocation>
        <location evidence="1 5">Nucleus</location>
    </subcellularLocation>
</comment>
<dbReference type="SUPFAM" id="SSF48371">
    <property type="entry name" value="ARM repeat"/>
    <property type="match status" value="2"/>
</dbReference>
<keyword evidence="5" id="KW-0227">DNA damage</keyword>
<dbReference type="InterPro" id="IPR024687">
    <property type="entry name" value="MMS19_C"/>
</dbReference>
<dbReference type="GO" id="GO:0006281">
    <property type="term" value="P:DNA repair"/>
    <property type="evidence" value="ECO:0007669"/>
    <property type="project" value="UniProtKB-UniRule"/>
</dbReference>
<evidence type="ECO:0000256" key="2">
    <source>
        <dbReference type="ARBA" id="ARBA00009340"/>
    </source>
</evidence>
<dbReference type="InterPro" id="IPR011989">
    <property type="entry name" value="ARM-like"/>
</dbReference>
<dbReference type="EMBL" id="KV429077">
    <property type="protein sequence ID" value="KZT67370.1"/>
    <property type="molecule type" value="Genomic_DNA"/>
</dbReference>
<keyword evidence="5" id="KW-0234">DNA repair</keyword>
<dbReference type="InterPro" id="IPR016024">
    <property type="entry name" value="ARM-type_fold"/>
</dbReference>